<dbReference type="AlphaFoldDB" id="A0A4V3GKW6"/>
<dbReference type="EC" id="2.7.8.-" evidence="1"/>
<protein>
    <recommendedName>
        <fullName evidence="1">Cardiolipin synthase</fullName>
        <shortName evidence="1">CL synthase</shortName>
        <ecNumber evidence="1">2.7.8.-</ecNumber>
    </recommendedName>
</protein>
<feature type="transmembrane region" description="Helical" evidence="1">
    <location>
        <begin position="36"/>
        <end position="57"/>
    </location>
</feature>
<proteinExistence type="inferred from homology"/>
<feature type="active site" evidence="1">
    <location>
        <position position="225"/>
    </location>
</feature>
<dbReference type="GO" id="GO:0008808">
    <property type="term" value="F:cardiolipin synthase activity"/>
    <property type="evidence" value="ECO:0007669"/>
    <property type="project" value="InterPro"/>
</dbReference>
<dbReference type="Proteomes" id="UP000294498">
    <property type="component" value="Unassembled WGS sequence"/>
</dbReference>
<evidence type="ECO:0000259" key="2">
    <source>
        <dbReference type="PROSITE" id="PS50035"/>
    </source>
</evidence>
<gene>
    <name evidence="3" type="ORF">EDB95_5078</name>
</gene>
<dbReference type="GO" id="GO:0005886">
    <property type="term" value="C:plasma membrane"/>
    <property type="evidence" value="ECO:0007669"/>
    <property type="project" value="UniProtKB-SubCell"/>
</dbReference>
<dbReference type="HAMAP" id="MF_01916">
    <property type="entry name" value="Cardiolipin_synth_Cls"/>
    <property type="match status" value="1"/>
</dbReference>
<keyword evidence="1" id="KW-0594">Phospholipid biosynthesis</keyword>
<organism evidence="3 4">
    <name type="scientific">Dinghuibacter silviterrae</name>
    <dbReference type="NCBI Taxonomy" id="1539049"/>
    <lineage>
        <taxon>Bacteria</taxon>
        <taxon>Pseudomonadati</taxon>
        <taxon>Bacteroidota</taxon>
        <taxon>Chitinophagia</taxon>
        <taxon>Chitinophagales</taxon>
        <taxon>Chitinophagaceae</taxon>
        <taxon>Dinghuibacter</taxon>
    </lineage>
</organism>
<feature type="active site" evidence="1">
    <location>
        <position position="223"/>
    </location>
</feature>
<comment type="subcellular location">
    <subcellularLocation>
        <location evidence="1">Cell membrane</location>
        <topology evidence="1">Multi-pass membrane protein</topology>
    </subcellularLocation>
</comment>
<feature type="domain" description="PLD phosphodiesterase" evidence="2">
    <location>
        <begin position="218"/>
        <end position="245"/>
    </location>
</feature>
<dbReference type="InterPro" id="IPR025202">
    <property type="entry name" value="PLD-like_dom"/>
</dbReference>
<keyword evidence="1" id="KW-0808">Transferase</keyword>
<dbReference type="InterPro" id="IPR001736">
    <property type="entry name" value="PLipase_D/transphosphatidylase"/>
</dbReference>
<keyword evidence="1" id="KW-1133">Transmembrane helix</keyword>
<keyword evidence="1" id="KW-0443">Lipid metabolism</keyword>
<sequence length="504" mass="57331">MPHAALLETLIVVFLYILAVFFGIKVITQTAQPAKALGYLMLLFFLPGIGLLIYLGIGENRRINKIYDRKLWRDIRRYEQVKQRIHKRSLENLAANEKALAPFSNVVHLLLKDTLSPLTLHNEVEILRNGEGKFPAVIKALREARHHIHLEYYIFENGIVGDEIKAILMEKAREGVEVRFVYDDFGSKDIKRRFLRDLRASGVQVYPFYRVRFFANRLNYRNHRKIIVVDGRVGFVGGINISDRYSNAVTGKPSGGRAGHSGPSGLASRSAREKVYWRDTHLQIRGSAVYSLQYLFLSDWSFASGQDVEFHDSFFPRSQVQGQTLVQMASSGPDSLNPTIMMANNAIIHNARRYVYITTPYFIPNESVYDAIRTAALGGLDVRMLVPFHSDSWIVNKAASAYYEDLLNCGVKIYRYQKGFVHAKTIVVDDSLAMVGSANMDNRSFELNFETNALVYDQGVAVQLKEQFLADLDDSDRLDAARWGRRRGFTRFQESVARLLSGIL</sequence>
<dbReference type="PROSITE" id="PS50035">
    <property type="entry name" value="PLD"/>
    <property type="match status" value="2"/>
</dbReference>
<keyword evidence="4" id="KW-1185">Reference proteome</keyword>
<keyword evidence="1" id="KW-1003">Cell membrane</keyword>
<comment type="catalytic activity">
    <reaction evidence="1">
        <text>2 a 1,2-diacyl-sn-glycero-3-phospho-(1'-sn-glycerol) = a cardiolipin + glycerol</text>
        <dbReference type="Rhea" id="RHEA:31451"/>
        <dbReference type="ChEBI" id="CHEBI:17754"/>
        <dbReference type="ChEBI" id="CHEBI:62237"/>
        <dbReference type="ChEBI" id="CHEBI:64716"/>
    </reaction>
</comment>
<accession>A0A4V3GKW6</accession>
<feature type="active site" evidence="1">
    <location>
        <position position="422"/>
    </location>
</feature>
<keyword evidence="1" id="KW-0472">Membrane</keyword>
<feature type="domain" description="PLD phosphodiesterase" evidence="2">
    <location>
        <begin position="417"/>
        <end position="444"/>
    </location>
</feature>
<evidence type="ECO:0000313" key="3">
    <source>
        <dbReference type="EMBL" id="TDW97232.1"/>
    </source>
</evidence>
<dbReference type="Pfam" id="PF13091">
    <property type="entry name" value="PLDc_2"/>
    <property type="match status" value="2"/>
</dbReference>
<feature type="transmembrane region" description="Helical" evidence="1">
    <location>
        <begin position="6"/>
        <end position="24"/>
    </location>
</feature>
<feature type="active site" evidence="1">
    <location>
        <position position="424"/>
    </location>
</feature>
<feature type="active site" evidence="1">
    <location>
        <position position="230"/>
    </location>
</feature>
<evidence type="ECO:0000256" key="1">
    <source>
        <dbReference type="HAMAP-Rule" id="MF_01916"/>
    </source>
</evidence>
<dbReference type="CDD" id="cd09110">
    <property type="entry name" value="PLDc_CLS_1"/>
    <property type="match status" value="1"/>
</dbReference>
<dbReference type="SUPFAM" id="SSF56024">
    <property type="entry name" value="Phospholipase D/nuclease"/>
    <property type="match status" value="2"/>
</dbReference>
<dbReference type="RefSeq" id="WP_133999099.1">
    <property type="nucleotide sequence ID" value="NZ_SODV01000002.1"/>
</dbReference>
<dbReference type="EMBL" id="SODV01000002">
    <property type="protein sequence ID" value="TDW97232.1"/>
    <property type="molecule type" value="Genomic_DNA"/>
</dbReference>
<dbReference type="CDD" id="cd09112">
    <property type="entry name" value="PLDc_CLS_2"/>
    <property type="match status" value="1"/>
</dbReference>
<dbReference type="GO" id="GO:0032049">
    <property type="term" value="P:cardiolipin biosynthetic process"/>
    <property type="evidence" value="ECO:0007669"/>
    <property type="project" value="InterPro"/>
</dbReference>
<keyword evidence="1" id="KW-0444">Lipid biosynthesis</keyword>
<reference evidence="3 4" key="1">
    <citation type="submission" date="2019-03" db="EMBL/GenBank/DDBJ databases">
        <title>Genomic Encyclopedia of Type Strains, Phase IV (KMG-IV): sequencing the most valuable type-strain genomes for metagenomic binning, comparative biology and taxonomic classification.</title>
        <authorList>
            <person name="Goeker M."/>
        </authorList>
    </citation>
    <scope>NUCLEOTIDE SEQUENCE [LARGE SCALE GENOMIC DNA]</scope>
    <source>
        <strain evidence="3 4">DSM 100059</strain>
    </source>
</reference>
<comment type="caution">
    <text evidence="3">The sequence shown here is derived from an EMBL/GenBank/DDBJ whole genome shotgun (WGS) entry which is preliminary data.</text>
</comment>
<keyword evidence="1" id="KW-0812">Transmembrane</keyword>
<comment type="similarity">
    <text evidence="1">Belongs to the phospholipase D family. Cardiolipin synthase subfamily.</text>
</comment>
<name>A0A4V3GKW6_9BACT</name>
<dbReference type="InterPro" id="IPR030874">
    <property type="entry name" value="Cardiolipin_synth_Firmi"/>
</dbReference>
<keyword evidence="1" id="KW-1208">Phospholipid metabolism</keyword>
<comment type="function">
    <text evidence="1">Catalyzes the reversible phosphatidyl group transfer from one phosphatidylglycerol molecule to another to form cardiolipin (CL) (diphosphatidylglycerol) and glycerol.</text>
</comment>
<dbReference type="PANTHER" id="PTHR21248:SF22">
    <property type="entry name" value="PHOSPHOLIPASE D"/>
    <property type="match status" value="1"/>
</dbReference>
<dbReference type="PANTHER" id="PTHR21248">
    <property type="entry name" value="CARDIOLIPIN SYNTHASE"/>
    <property type="match status" value="1"/>
</dbReference>
<evidence type="ECO:0000313" key="4">
    <source>
        <dbReference type="Proteomes" id="UP000294498"/>
    </source>
</evidence>
<dbReference type="SMART" id="SM00155">
    <property type="entry name" value="PLDc"/>
    <property type="match status" value="2"/>
</dbReference>
<dbReference type="Gene3D" id="3.30.870.10">
    <property type="entry name" value="Endonuclease Chain A"/>
    <property type="match status" value="2"/>
</dbReference>
<feature type="active site" evidence="1">
    <location>
        <position position="429"/>
    </location>
</feature>
<dbReference type="OrthoDB" id="9762009at2"/>